<dbReference type="Proteomes" id="UP001234216">
    <property type="component" value="Unassembled WGS sequence"/>
</dbReference>
<name>A0AAW8FCN7_9ACTN</name>
<evidence type="ECO:0000313" key="1">
    <source>
        <dbReference type="EMBL" id="MDQ0906578.1"/>
    </source>
</evidence>
<dbReference type="RefSeq" id="WP_306974441.1">
    <property type="nucleotide sequence ID" value="NZ_JAUSYQ010000002.1"/>
</dbReference>
<sequence>MSFKPAFEVTKVKSMQWNRTKVNFELPAEPAADEVSIDTLPSAVREQLRNAIQAEAAR</sequence>
<dbReference type="AlphaFoldDB" id="A0AAW8FCN7"/>
<protein>
    <submittedName>
        <fullName evidence="1">Uncharacterized protein</fullName>
    </submittedName>
</protein>
<evidence type="ECO:0000313" key="2">
    <source>
        <dbReference type="Proteomes" id="UP001234216"/>
    </source>
</evidence>
<gene>
    <name evidence="1" type="ORF">QFZ22_002563</name>
</gene>
<dbReference type="EMBL" id="JAUSZV010000005">
    <property type="protein sequence ID" value="MDQ0906578.1"/>
    <property type="molecule type" value="Genomic_DNA"/>
</dbReference>
<proteinExistence type="predicted"/>
<comment type="caution">
    <text evidence="1">The sequence shown here is derived from an EMBL/GenBank/DDBJ whole genome shotgun (WGS) entry which is preliminary data.</text>
</comment>
<accession>A0AAW8FCN7</accession>
<reference evidence="1" key="1">
    <citation type="submission" date="2023-07" db="EMBL/GenBank/DDBJ databases">
        <title>Comparative genomics of wheat-associated soil bacteria to identify genetic determinants of phenazine resistance.</title>
        <authorList>
            <person name="Mouncey N."/>
        </authorList>
    </citation>
    <scope>NUCLEOTIDE SEQUENCE</scope>
    <source>
        <strain evidence="1">V4I22</strain>
    </source>
</reference>
<organism evidence="1 2">
    <name type="scientific">Streptomyces canus</name>
    <dbReference type="NCBI Taxonomy" id="58343"/>
    <lineage>
        <taxon>Bacteria</taxon>
        <taxon>Bacillati</taxon>
        <taxon>Actinomycetota</taxon>
        <taxon>Actinomycetes</taxon>
        <taxon>Kitasatosporales</taxon>
        <taxon>Streptomycetaceae</taxon>
        <taxon>Streptomyces</taxon>
        <taxon>Streptomyces aurantiacus group</taxon>
    </lineage>
</organism>